<reference evidence="2 3" key="1">
    <citation type="submission" date="2020-02" db="EMBL/GenBank/DDBJ databases">
        <authorList>
            <person name="Ferguson B K."/>
        </authorList>
    </citation>
    <scope>NUCLEOTIDE SEQUENCE [LARGE SCALE GENOMIC DNA]</scope>
</reference>
<keyword evidence="3" id="KW-1185">Reference proteome</keyword>
<protein>
    <submittedName>
        <fullName evidence="2">Uncharacterized protein</fullName>
    </submittedName>
</protein>
<sequence length="94" mass="10778">MASFEISIVSFLTFLISTPSKVVKIQLNLVKNWRTKIWKYCVLSSHHRFQYRLFISRSQNPSPTTGGTDRRDGLGSINRPTRRLLLQQPTPSAS</sequence>
<organism evidence="2 3">
    <name type="scientific">Nesidiocoris tenuis</name>
    <dbReference type="NCBI Taxonomy" id="355587"/>
    <lineage>
        <taxon>Eukaryota</taxon>
        <taxon>Metazoa</taxon>
        <taxon>Ecdysozoa</taxon>
        <taxon>Arthropoda</taxon>
        <taxon>Hexapoda</taxon>
        <taxon>Insecta</taxon>
        <taxon>Pterygota</taxon>
        <taxon>Neoptera</taxon>
        <taxon>Paraneoptera</taxon>
        <taxon>Hemiptera</taxon>
        <taxon>Heteroptera</taxon>
        <taxon>Panheteroptera</taxon>
        <taxon>Cimicomorpha</taxon>
        <taxon>Miridae</taxon>
        <taxon>Dicyphina</taxon>
        <taxon>Nesidiocoris</taxon>
    </lineage>
</organism>
<gene>
    <name evidence="2" type="ORF">NTEN_LOCUS13527</name>
</gene>
<dbReference type="Proteomes" id="UP000479000">
    <property type="component" value="Unassembled WGS sequence"/>
</dbReference>
<feature type="non-terminal residue" evidence="2">
    <location>
        <position position="94"/>
    </location>
</feature>
<name>A0A6H5GY83_9HEMI</name>
<evidence type="ECO:0000313" key="2">
    <source>
        <dbReference type="EMBL" id="CAB0008281.1"/>
    </source>
</evidence>
<feature type="region of interest" description="Disordered" evidence="1">
    <location>
        <begin position="57"/>
        <end position="94"/>
    </location>
</feature>
<evidence type="ECO:0000256" key="1">
    <source>
        <dbReference type="SAM" id="MobiDB-lite"/>
    </source>
</evidence>
<proteinExistence type="predicted"/>
<evidence type="ECO:0000313" key="3">
    <source>
        <dbReference type="Proteomes" id="UP000479000"/>
    </source>
</evidence>
<accession>A0A6H5GY83</accession>
<dbReference type="EMBL" id="CADCXU010020342">
    <property type="protein sequence ID" value="CAB0008281.1"/>
    <property type="molecule type" value="Genomic_DNA"/>
</dbReference>
<dbReference type="AlphaFoldDB" id="A0A6H5GY83"/>